<protein>
    <submittedName>
        <fullName evidence="4">Unannotated protein</fullName>
    </submittedName>
</protein>
<feature type="transmembrane region" description="Helical" evidence="2">
    <location>
        <begin position="45"/>
        <end position="67"/>
    </location>
</feature>
<accession>A0A6J6QC98</accession>
<evidence type="ECO:0000256" key="2">
    <source>
        <dbReference type="SAM" id="Phobius"/>
    </source>
</evidence>
<dbReference type="PANTHER" id="PTHR43318:SF1">
    <property type="entry name" value="POLYSACCHARIDE BIOSYNTHESIS PROTEIN EPSC-RELATED"/>
    <property type="match status" value="1"/>
</dbReference>
<organism evidence="4">
    <name type="scientific">freshwater metagenome</name>
    <dbReference type="NCBI Taxonomy" id="449393"/>
    <lineage>
        <taxon>unclassified sequences</taxon>
        <taxon>metagenomes</taxon>
        <taxon>ecological metagenomes</taxon>
    </lineage>
</organism>
<sequence>MISFPITRHRIWQLLADAVLIAAAWRITFFLTFDRDVPPFYRHLLGWRVIAVVVAIKLATFVLFGFYNRWWRYVSTRDMWGAARGVVTGSLLAYLALYAFPPSATSHLPRRIAALDLLLLLAFVAGTRLLARSLIERPQGTIVARGRELLIVGAGDAAQLLVREIQRNPYLAYTPIGLIDDDPRKKNLRIHGVRVLGTTDEMPRLLRDNRPDEVLIAMPSAPGEVRRKVVDLTRAEGIPVKTLPGLHELIKGDINLARQIRSVQVEDVLGREQVEVDLDAVATYVRDRTVLVSGAGGSIGSELCRQLARLGVARLVLVEQGETALYEIERELVDERDFPAAAPVLADCGDRERMRRVFERYRPDVVFHAAAYKHVPMLESNPLQAVTNNVLATRTLVQVAVEYGVKRFVMISTDKAAKPKNLLGQSKAICEWIVESFAHRDDIETRFVAVRFGNVLGSSGSVIPIFRRQIERGGPLTVTHPEMTRFFMTIPEASSLVVQAGAMGGRGQVYVLDMGRPVKILDLARQMIELSGRTEDEVPIQFVGSRAGEKMHEELWNEGEAVGPTSHPKISRAARAPIDAVWLDEQLAILERLAHEGDVTGVVSHLSSMVAAPVRSGSAVLEDTLH</sequence>
<comment type="similarity">
    <text evidence="1">Belongs to the polysaccharide synthase family.</text>
</comment>
<dbReference type="Pfam" id="PF13727">
    <property type="entry name" value="CoA_binding_3"/>
    <property type="match status" value="1"/>
</dbReference>
<gene>
    <name evidence="4" type="ORF">UFOPK2399_01740</name>
</gene>
<dbReference type="InterPro" id="IPR036291">
    <property type="entry name" value="NAD(P)-bd_dom_sf"/>
</dbReference>
<dbReference type="CDD" id="cd05237">
    <property type="entry name" value="UDP_invert_4-6DH_SDR_e"/>
    <property type="match status" value="1"/>
</dbReference>
<feature type="domain" description="Polysaccharide biosynthesis protein CapD-like" evidence="3">
    <location>
        <begin position="290"/>
        <end position="573"/>
    </location>
</feature>
<dbReference type="InterPro" id="IPR003869">
    <property type="entry name" value="Polysac_CapD-like"/>
</dbReference>
<keyword evidence="2" id="KW-1133">Transmembrane helix</keyword>
<dbReference type="AlphaFoldDB" id="A0A6J6QC98"/>
<dbReference type="Gene3D" id="3.40.50.720">
    <property type="entry name" value="NAD(P)-binding Rossmann-like Domain"/>
    <property type="match status" value="2"/>
</dbReference>
<dbReference type="SUPFAM" id="SSF51735">
    <property type="entry name" value="NAD(P)-binding Rossmann-fold domains"/>
    <property type="match status" value="2"/>
</dbReference>
<evidence type="ECO:0000259" key="3">
    <source>
        <dbReference type="Pfam" id="PF02719"/>
    </source>
</evidence>
<reference evidence="4" key="1">
    <citation type="submission" date="2020-05" db="EMBL/GenBank/DDBJ databases">
        <authorList>
            <person name="Chiriac C."/>
            <person name="Salcher M."/>
            <person name="Ghai R."/>
            <person name="Kavagutti S V."/>
        </authorList>
    </citation>
    <scope>NUCLEOTIDE SEQUENCE</scope>
</reference>
<feature type="transmembrane region" description="Helical" evidence="2">
    <location>
        <begin position="79"/>
        <end position="100"/>
    </location>
</feature>
<dbReference type="InterPro" id="IPR051203">
    <property type="entry name" value="Polysaccharide_Synthase-Rel"/>
</dbReference>
<feature type="transmembrane region" description="Helical" evidence="2">
    <location>
        <begin position="12"/>
        <end position="33"/>
    </location>
</feature>
<dbReference type="EMBL" id="CAEZXP010000007">
    <property type="protein sequence ID" value="CAB4707073.1"/>
    <property type="molecule type" value="Genomic_DNA"/>
</dbReference>
<proteinExistence type="inferred from homology"/>
<keyword evidence="2" id="KW-0472">Membrane</keyword>
<evidence type="ECO:0000256" key="1">
    <source>
        <dbReference type="ARBA" id="ARBA00007430"/>
    </source>
</evidence>
<evidence type="ECO:0000313" key="4">
    <source>
        <dbReference type="EMBL" id="CAB4707073.1"/>
    </source>
</evidence>
<name>A0A6J6QC98_9ZZZZ</name>
<dbReference type="Pfam" id="PF02719">
    <property type="entry name" value="Polysacc_synt_2"/>
    <property type="match status" value="1"/>
</dbReference>
<dbReference type="PANTHER" id="PTHR43318">
    <property type="entry name" value="UDP-N-ACETYLGLUCOSAMINE 4,6-DEHYDRATASE"/>
    <property type="match status" value="1"/>
</dbReference>
<keyword evidence="2" id="KW-0812">Transmembrane</keyword>